<feature type="transmembrane region" description="Helical" evidence="5">
    <location>
        <begin position="303"/>
        <end position="325"/>
    </location>
</feature>
<dbReference type="OrthoDB" id="9986881at2759"/>
<evidence type="ECO:0000313" key="7">
    <source>
        <dbReference type="EMBL" id="KJA25744.1"/>
    </source>
</evidence>
<comment type="subcellular location">
    <subcellularLocation>
        <location evidence="1">Membrane</location>
        <topology evidence="1">Multi-pass membrane protein</topology>
    </subcellularLocation>
</comment>
<dbReference type="Proteomes" id="UP000054270">
    <property type="component" value="Unassembled WGS sequence"/>
</dbReference>
<feature type="transmembrane region" description="Helical" evidence="5">
    <location>
        <begin position="373"/>
        <end position="397"/>
    </location>
</feature>
<feature type="transmembrane region" description="Helical" evidence="5">
    <location>
        <begin position="267"/>
        <end position="291"/>
    </location>
</feature>
<sequence length="510" mass="57164">MPGSESTVALDPYLIDRFKANDPDNPQNWTRARRWYLTLISSLLVLNATFASSSPSGIFSQLKEEFKLSETVGILTLSFFVLGYCVGPILWGPLSEQYGRRPLFIYPFFAFACFLVGSALAKNTASVLIFRFLGGMFAAAPLTNSGALISDIWDAGTRGKALALFTVAPFAGPALGPIVAGFIGDRISWRWLFWVLAGLAVIGEILIIFTIPETYTPILLVKKAQEKRLETGDSRYYAALERQEIRFIARLEQIVARPFAILFREPMLIALTLYMSFTYGCLYLLFTAYPIVFTQGHHFNGGISGLMFIPLPLGGTVAVILYSLYYNPKYQDEVIRVAPRPVPPEFRLEMMLFSGPLFAISYFWFAWTSYPNISYWWPMLSGLLIGFSIQLLTLGIFNYIIDAYLAVAASALASSTVIRSLFGASFPLFAPNLYHALGSQWAASLVGFIAITMIPIPFVLKRYGRVLRRKSKYCPYNEADEIQPEKFDRDCEKDSEKSPVYVTNVEVFTP</sequence>
<evidence type="ECO:0000256" key="5">
    <source>
        <dbReference type="SAM" id="Phobius"/>
    </source>
</evidence>
<dbReference type="STRING" id="945553.A0A0D2P4C8"/>
<keyword evidence="3 5" id="KW-1133">Transmembrane helix</keyword>
<dbReference type="SUPFAM" id="SSF103473">
    <property type="entry name" value="MFS general substrate transporter"/>
    <property type="match status" value="1"/>
</dbReference>
<feature type="transmembrane region" description="Helical" evidence="5">
    <location>
        <begin position="72"/>
        <end position="91"/>
    </location>
</feature>
<dbReference type="AlphaFoldDB" id="A0A0D2P4C8"/>
<evidence type="ECO:0000256" key="2">
    <source>
        <dbReference type="ARBA" id="ARBA00022692"/>
    </source>
</evidence>
<protein>
    <recommendedName>
        <fullName evidence="6">Major facilitator superfamily (MFS) profile domain-containing protein</fullName>
    </recommendedName>
</protein>
<evidence type="ECO:0000313" key="8">
    <source>
        <dbReference type="Proteomes" id="UP000054270"/>
    </source>
</evidence>
<feature type="transmembrane region" description="Helical" evidence="5">
    <location>
        <begin position="441"/>
        <end position="460"/>
    </location>
</feature>
<dbReference type="GO" id="GO:0022857">
    <property type="term" value="F:transmembrane transporter activity"/>
    <property type="evidence" value="ECO:0007669"/>
    <property type="project" value="InterPro"/>
</dbReference>
<dbReference type="Pfam" id="PF07690">
    <property type="entry name" value="MFS_1"/>
    <property type="match status" value="1"/>
</dbReference>
<feature type="transmembrane region" description="Helical" evidence="5">
    <location>
        <begin position="189"/>
        <end position="211"/>
    </location>
</feature>
<dbReference type="CDD" id="cd17323">
    <property type="entry name" value="MFS_Tpo1_MDR_like"/>
    <property type="match status" value="1"/>
</dbReference>
<name>A0A0D2P4C8_HYPSF</name>
<organism evidence="7 8">
    <name type="scientific">Hypholoma sublateritium (strain FD-334 SS-4)</name>
    <dbReference type="NCBI Taxonomy" id="945553"/>
    <lineage>
        <taxon>Eukaryota</taxon>
        <taxon>Fungi</taxon>
        <taxon>Dikarya</taxon>
        <taxon>Basidiomycota</taxon>
        <taxon>Agaricomycotina</taxon>
        <taxon>Agaricomycetes</taxon>
        <taxon>Agaricomycetidae</taxon>
        <taxon>Agaricales</taxon>
        <taxon>Agaricineae</taxon>
        <taxon>Strophariaceae</taxon>
        <taxon>Hypholoma</taxon>
    </lineage>
</organism>
<keyword evidence="8" id="KW-1185">Reference proteome</keyword>
<dbReference type="Gene3D" id="1.20.1250.20">
    <property type="entry name" value="MFS general substrate transporter like domains"/>
    <property type="match status" value="1"/>
</dbReference>
<dbReference type="OMA" id="VIFTMPE"/>
<feature type="transmembrane region" description="Helical" evidence="5">
    <location>
        <begin position="161"/>
        <end position="183"/>
    </location>
</feature>
<feature type="transmembrane region" description="Helical" evidence="5">
    <location>
        <begin position="404"/>
        <end position="429"/>
    </location>
</feature>
<dbReference type="GO" id="GO:0005886">
    <property type="term" value="C:plasma membrane"/>
    <property type="evidence" value="ECO:0007669"/>
    <property type="project" value="TreeGrafter"/>
</dbReference>
<dbReference type="PANTHER" id="PTHR23502">
    <property type="entry name" value="MAJOR FACILITATOR SUPERFAMILY"/>
    <property type="match status" value="1"/>
</dbReference>
<feature type="transmembrane region" description="Helical" evidence="5">
    <location>
        <begin position="103"/>
        <end position="121"/>
    </location>
</feature>
<dbReference type="PROSITE" id="PS50850">
    <property type="entry name" value="MFS"/>
    <property type="match status" value="1"/>
</dbReference>
<dbReference type="FunFam" id="1.20.1250.20:FF:000011">
    <property type="entry name" value="MFS multidrug transporter, putative"/>
    <property type="match status" value="1"/>
</dbReference>
<keyword evidence="4 5" id="KW-0472">Membrane</keyword>
<evidence type="ECO:0000259" key="6">
    <source>
        <dbReference type="PROSITE" id="PS50850"/>
    </source>
</evidence>
<feature type="transmembrane region" description="Helical" evidence="5">
    <location>
        <begin position="35"/>
        <end position="52"/>
    </location>
</feature>
<reference evidence="8" key="1">
    <citation type="submission" date="2014-04" db="EMBL/GenBank/DDBJ databases">
        <title>Evolutionary Origins and Diversification of the Mycorrhizal Mutualists.</title>
        <authorList>
            <consortium name="DOE Joint Genome Institute"/>
            <consortium name="Mycorrhizal Genomics Consortium"/>
            <person name="Kohler A."/>
            <person name="Kuo A."/>
            <person name="Nagy L.G."/>
            <person name="Floudas D."/>
            <person name="Copeland A."/>
            <person name="Barry K.W."/>
            <person name="Cichocki N."/>
            <person name="Veneault-Fourrey C."/>
            <person name="LaButti K."/>
            <person name="Lindquist E.A."/>
            <person name="Lipzen A."/>
            <person name="Lundell T."/>
            <person name="Morin E."/>
            <person name="Murat C."/>
            <person name="Riley R."/>
            <person name="Ohm R."/>
            <person name="Sun H."/>
            <person name="Tunlid A."/>
            <person name="Henrissat B."/>
            <person name="Grigoriev I.V."/>
            <person name="Hibbett D.S."/>
            <person name="Martin F."/>
        </authorList>
    </citation>
    <scope>NUCLEOTIDE SEQUENCE [LARGE SCALE GENOMIC DNA]</scope>
    <source>
        <strain evidence="8">FD-334 SS-4</strain>
    </source>
</reference>
<dbReference type="InterPro" id="IPR020846">
    <property type="entry name" value="MFS_dom"/>
</dbReference>
<feature type="transmembrane region" description="Helical" evidence="5">
    <location>
        <begin position="346"/>
        <end position="367"/>
    </location>
</feature>
<dbReference type="InterPro" id="IPR011701">
    <property type="entry name" value="MFS"/>
</dbReference>
<evidence type="ECO:0000256" key="3">
    <source>
        <dbReference type="ARBA" id="ARBA00022989"/>
    </source>
</evidence>
<dbReference type="PANTHER" id="PTHR23502:SF173">
    <property type="entry name" value="MFS-MULTIDRUG-RESISTANCE TRANSPORTER-RELATED"/>
    <property type="match status" value="1"/>
</dbReference>
<evidence type="ECO:0000256" key="1">
    <source>
        <dbReference type="ARBA" id="ARBA00004141"/>
    </source>
</evidence>
<proteinExistence type="predicted"/>
<feature type="domain" description="Major facilitator superfamily (MFS) profile" evidence="6">
    <location>
        <begin position="37"/>
        <end position="465"/>
    </location>
</feature>
<evidence type="ECO:0000256" key="4">
    <source>
        <dbReference type="ARBA" id="ARBA00023136"/>
    </source>
</evidence>
<feature type="transmembrane region" description="Helical" evidence="5">
    <location>
        <begin position="127"/>
        <end position="149"/>
    </location>
</feature>
<keyword evidence="2 5" id="KW-0812">Transmembrane</keyword>
<dbReference type="InterPro" id="IPR036259">
    <property type="entry name" value="MFS_trans_sf"/>
</dbReference>
<accession>A0A0D2P4C8</accession>
<gene>
    <name evidence="7" type="ORF">HYPSUDRAFT_134278</name>
</gene>
<dbReference type="EMBL" id="KN817530">
    <property type="protein sequence ID" value="KJA25744.1"/>
    <property type="molecule type" value="Genomic_DNA"/>
</dbReference>